<dbReference type="GO" id="GO:0010737">
    <property type="term" value="P:protein kinase A signaling"/>
    <property type="evidence" value="ECO:0007669"/>
    <property type="project" value="TreeGrafter"/>
</dbReference>
<evidence type="ECO:0000256" key="3">
    <source>
        <dbReference type="SAM" id="MobiDB-lite"/>
    </source>
</evidence>
<feature type="region of interest" description="Disordered" evidence="3">
    <location>
        <begin position="444"/>
        <end position="494"/>
    </location>
</feature>
<dbReference type="AlphaFoldDB" id="A0A0N0NPZ9"/>
<dbReference type="VEuPathDB" id="FungiDB:AB675_7064"/>
<evidence type="ECO:0000256" key="2">
    <source>
        <dbReference type="SAM" id="Coils"/>
    </source>
</evidence>
<dbReference type="Pfam" id="PF05794">
    <property type="entry name" value="Tcp11"/>
    <property type="match status" value="1"/>
</dbReference>
<protein>
    <submittedName>
        <fullName evidence="4">T-complex protein 11-like protein 1</fullName>
    </submittedName>
</protein>
<dbReference type="PANTHER" id="PTHR12832:SF18">
    <property type="entry name" value="IQ CALMODULIN-BINDING MOTIF DOMAIN PROTEIN (AFU_ORTHOLOGUE AFUA_1G08920)"/>
    <property type="match status" value="1"/>
</dbReference>
<feature type="region of interest" description="Disordered" evidence="3">
    <location>
        <begin position="1"/>
        <end position="74"/>
    </location>
</feature>
<dbReference type="OrthoDB" id="276323at2759"/>
<sequence length="945" mass="106040">MADRTPKSPRRESHMATNADDNGHCPAPPARVAARFVRNTSSRRRSSANSSRRSSISSLHSHYSNLSCHGGPRSTHIAQHLRRASIIETRKARLAERAAHAEQVRLRAAAAKAQPRASHSEEKAAAAQAAREKLLAEITARCEEEVRRAKRIAEENRERKAAEEARLREELDQKYAGVARRKTMHQNSLRRPRTASLAAVEEKKISPVILQKMSKATAARTIQRAYRTYTARKVIDDFSSLDINFNKLANSSFEDVTQVISAQRTIKATTKLLRYLGMLPVDDDPASERGAVRVFLSAYLILSQPMQALSYGGGQPQEQELMEKAKALIEPFESYIRSSSYATLHSKMIRDQQEEVTFAFNTFTSAFHAWKAKDMTVIIDVMIGSFVNLDLIIQSTKDDHDGRVGEDYLNAIRQEQAKIIVRLKRMMGPEAALNKIKLAVRRARRQKAQEKKERAGEELVPRSITPSADVMDTQAPLTPPATPRALSRSEPAPSSFITRLGQTMTVLPTNREIAHEIQINGTFEVQQQPWTESRQHFVNALRNSMRESMANGGSQTAASWTHAMVVLIRGKLMGLISERHPLHDRLDGVLDPKLIEQQCRNGAFSYDAFFDTIASLIAQLCSPGRDAVVKAFADNKTSDTIDRLFELINIIDLMSLDHINFQFRMASKAVLERGHEHEHSMFEKDLEQQIHTLDHTKRWWHSARQSLGSNPSGQLIYARAITDLVFQNSHLKYAQIPETLSLDYLRILDLRAKAMQMVMFSSILLTTKLRLQRNREALWSADKSRLAAVDLLTTDANRLVQLVGTSRTIPEPVKAGLLNFVARVLPPAVAAARNSRDAEAERQTCIQEQRSWKPAELTLDASDFFSEQIATFILKSLREHVFARLSAVSAADKARVTSGAAETLARAGMPEWVAEVGGLVNMLERVRSVDLQAHERWYDLVAADA</sequence>
<dbReference type="STRING" id="1664694.A0A0N0NPZ9"/>
<evidence type="ECO:0000313" key="4">
    <source>
        <dbReference type="EMBL" id="KPI43328.1"/>
    </source>
</evidence>
<dbReference type="GeneID" id="28739283"/>
<name>A0A0N0NPZ9_9EURO</name>
<keyword evidence="5" id="KW-1185">Reference proteome</keyword>
<gene>
    <name evidence="4" type="ORF">AB675_7064</name>
</gene>
<reference evidence="4 5" key="1">
    <citation type="submission" date="2015-06" db="EMBL/GenBank/DDBJ databases">
        <title>Draft genome of the ant-associated black yeast Phialophora attae CBS 131958.</title>
        <authorList>
            <person name="Moreno L.F."/>
            <person name="Stielow B.J."/>
            <person name="de Hoog S."/>
            <person name="Vicente V.A."/>
            <person name="Weiss V.A."/>
            <person name="de Vries M."/>
            <person name="Cruz L.M."/>
            <person name="Souza E.M."/>
        </authorList>
    </citation>
    <scope>NUCLEOTIDE SEQUENCE [LARGE SCALE GENOMIC DNA]</scope>
    <source>
        <strain evidence="4 5">CBS 131958</strain>
    </source>
</reference>
<dbReference type="InterPro" id="IPR008862">
    <property type="entry name" value="Tcp11"/>
</dbReference>
<dbReference type="Proteomes" id="UP000038010">
    <property type="component" value="Unassembled WGS sequence"/>
</dbReference>
<accession>A0A0N0NPZ9</accession>
<dbReference type="RefSeq" id="XP_018003291.1">
    <property type="nucleotide sequence ID" value="XM_018147403.1"/>
</dbReference>
<comment type="caution">
    <text evidence="4">The sequence shown here is derived from an EMBL/GenBank/DDBJ whole genome shotgun (WGS) entry which is preliminary data.</text>
</comment>
<feature type="compositionally biased region" description="Low complexity" evidence="3">
    <location>
        <begin position="47"/>
        <end position="67"/>
    </location>
</feature>
<dbReference type="EMBL" id="LFJN01000005">
    <property type="protein sequence ID" value="KPI43328.1"/>
    <property type="molecule type" value="Genomic_DNA"/>
</dbReference>
<dbReference type="PANTHER" id="PTHR12832">
    <property type="entry name" value="TESTIS-SPECIFIC PROTEIN PBS13 T-COMPLEX 11"/>
    <property type="match status" value="1"/>
</dbReference>
<evidence type="ECO:0000256" key="1">
    <source>
        <dbReference type="ARBA" id="ARBA00010954"/>
    </source>
</evidence>
<proteinExistence type="inferred from homology"/>
<evidence type="ECO:0000313" key="5">
    <source>
        <dbReference type="Proteomes" id="UP000038010"/>
    </source>
</evidence>
<keyword evidence="2" id="KW-0175">Coiled coil</keyword>
<feature type="compositionally biased region" description="Basic and acidic residues" evidence="3">
    <location>
        <begin position="447"/>
        <end position="460"/>
    </location>
</feature>
<feature type="compositionally biased region" description="Basic and acidic residues" evidence="3">
    <location>
        <begin position="1"/>
        <end position="14"/>
    </location>
</feature>
<comment type="similarity">
    <text evidence="1">Belongs to the TCP11 family.</text>
</comment>
<feature type="coiled-coil region" evidence="2">
    <location>
        <begin position="117"/>
        <end position="173"/>
    </location>
</feature>
<organism evidence="4 5">
    <name type="scientific">Cyphellophora attinorum</name>
    <dbReference type="NCBI Taxonomy" id="1664694"/>
    <lineage>
        <taxon>Eukaryota</taxon>
        <taxon>Fungi</taxon>
        <taxon>Dikarya</taxon>
        <taxon>Ascomycota</taxon>
        <taxon>Pezizomycotina</taxon>
        <taxon>Eurotiomycetes</taxon>
        <taxon>Chaetothyriomycetidae</taxon>
        <taxon>Chaetothyriales</taxon>
        <taxon>Cyphellophoraceae</taxon>
        <taxon>Cyphellophora</taxon>
    </lineage>
</organism>